<evidence type="ECO:0000259" key="1">
    <source>
        <dbReference type="Pfam" id="PF13966"/>
    </source>
</evidence>
<dbReference type="Pfam" id="PF13966">
    <property type="entry name" value="zf-RVT"/>
    <property type="match status" value="1"/>
</dbReference>
<feature type="domain" description="Reverse transcriptase zinc-binding" evidence="1">
    <location>
        <begin position="372"/>
        <end position="462"/>
    </location>
</feature>
<comment type="caution">
    <text evidence="2">The sequence shown here is derived from an EMBL/GenBank/DDBJ whole genome shotgun (WGS) entry which is preliminary data.</text>
</comment>
<accession>A0A9D4WED0</accession>
<dbReference type="EMBL" id="JAMSHJ010000006">
    <property type="protein sequence ID" value="KAI5400556.1"/>
    <property type="molecule type" value="Genomic_DNA"/>
</dbReference>
<protein>
    <recommendedName>
        <fullName evidence="1">Reverse transcriptase zinc-binding domain-containing protein</fullName>
    </recommendedName>
</protein>
<dbReference type="PANTHER" id="PTHR33116">
    <property type="entry name" value="REVERSE TRANSCRIPTASE ZINC-BINDING DOMAIN-CONTAINING PROTEIN-RELATED-RELATED"/>
    <property type="match status" value="1"/>
</dbReference>
<keyword evidence="3" id="KW-1185">Reference proteome</keyword>
<dbReference type="Gramene" id="Psat06G0544400-T1">
    <property type="protein sequence ID" value="KAI5400556.1"/>
    <property type="gene ID" value="KIW84_065444"/>
</dbReference>
<dbReference type="Proteomes" id="UP001058974">
    <property type="component" value="Chromosome 6"/>
</dbReference>
<evidence type="ECO:0000313" key="3">
    <source>
        <dbReference type="Proteomes" id="UP001058974"/>
    </source>
</evidence>
<dbReference type="PANTHER" id="PTHR33116:SF86">
    <property type="entry name" value="REVERSE TRANSCRIPTASE DOMAIN-CONTAINING PROTEIN"/>
    <property type="match status" value="1"/>
</dbReference>
<evidence type="ECO:0000313" key="2">
    <source>
        <dbReference type="EMBL" id="KAI5400556.1"/>
    </source>
</evidence>
<gene>
    <name evidence="2" type="ORF">KIW84_065444</name>
</gene>
<proteinExistence type="predicted"/>
<name>A0A9D4WED0_PEA</name>
<dbReference type="InterPro" id="IPR026960">
    <property type="entry name" value="RVT-Znf"/>
</dbReference>
<organism evidence="2 3">
    <name type="scientific">Pisum sativum</name>
    <name type="common">Garden pea</name>
    <name type="synonym">Lathyrus oleraceus</name>
    <dbReference type="NCBI Taxonomy" id="3888"/>
    <lineage>
        <taxon>Eukaryota</taxon>
        <taxon>Viridiplantae</taxon>
        <taxon>Streptophyta</taxon>
        <taxon>Embryophyta</taxon>
        <taxon>Tracheophyta</taxon>
        <taxon>Spermatophyta</taxon>
        <taxon>Magnoliopsida</taxon>
        <taxon>eudicotyledons</taxon>
        <taxon>Gunneridae</taxon>
        <taxon>Pentapetalae</taxon>
        <taxon>rosids</taxon>
        <taxon>fabids</taxon>
        <taxon>Fabales</taxon>
        <taxon>Fabaceae</taxon>
        <taxon>Papilionoideae</taxon>
        <taxon>50 kb inversion clade</taxon>
        <taxon>NPAAA clade</taxon>
        <taxon>Hologalegina</taxon>
        <taxon>IRL clade</taxon>
        <taxon>Fabeae</taxon>
        <taxon>Lathyrus</taxon>
    </lineage>
</organism>
<reference evidence="2 3" key="1">
    <citation type="journal article" date="2022" name="Nat. Genet.">
        <title>Improved pea reference genome and pan-genome highlight genomic features and evolutionary characteristics.</title>
        <authorList>
            <person name="Yang T."/>
            <person name="Liu R."/>
            <person name="Luo Y."/>
            <person name="Hu S."/>
            <person name="Wang D."/>
            <person name="Wang C."/>
            <person name="Pandey M.K."/>
            <person name="Ge S."/>
            <person name="Xu Q."/>
            <person name="Li N."/>
            <person name="Li G."/>
            <person name="Huang Y."/>
            <person name="Saxena R.K."/>
            <person name="Ji Y."/>
            <person name="Li M."/>
            <person name="Yan X."/>
            <person name="He Y."/>
            <person name="Liu Y."/>
            <person name="Wang X."/>
            <person name="Xiang C."/>
            <person name="Varshney R.K."/>
            <person name="Ding H."/>
            <person name="Gao S."/>
            <person name="Zong X."/>
        </authorList>
    </citation>
    <scope>NUCLEOTIDE SEQUENCE [LARGE SCALE GENOMIC DNA]</scope>
    <source>
        <strain evidence="2 3">cv. Zhongwan 6</strain>
    </source>
</reference>
<sequence length="533" mass="61811">MSPYLFVLVAEGLSALINIVVSKGDIHGIQIFRGTPKVSHLLFTGDYFLFYRATLTEVTNLMGLLRSYAEASGQEINMTKSEVFFSHNICRPAREDMACIMGVHQVLGTSMYLRLPSIIGRSKKANFAFIKDHLLKKINSWRGRSLSKAGKEVMTKLVLQAIPSYIMSDSVILDDIMKDIKKMLNCFWWGGINTNKGVMWLAWEKLMYSKKEGGLGFRDFNMDMVTKQGFHMMTKPKMLVSKVFKARYYPRSSFLEVSLGNNPSFVWRTLWRSRKFLTLGCRWSIGDVSRIKVMSEPWLRGMNKVAWEVLKGKCVYDINVDNVRLTNVKQWDVQEIRDVFTHDVANDILKVPLLEDVLEDSMVWKEEQNEVYRVKSSYWLLRSFQTNRLICREEGDWGSLWNIKAPPRAKHLLWRIFRGCLPTRKKLRQHFVQCTPNCQLCENSEEDECHVFFGCGTTNQSWRETGLYSNIEPCLNNFSDVNALILDICSIKDMRNAGRVAVLIWMIWNNRNNAIWNNDREEASKLGMQAYHT</sequence>
<dbReference type="AlphaFoldDB" id="A0A9D4WED0"/>